<reference evidence="3" key="1">
    <citation type="submission" date="2014-03" db="EMBL/GenBank/DDBJ databases">
        <title>The Genome Sequence of Puccinia striiformis f. sp. tritici PST-78.</title>
        <authorList>
            <consortium name="The Broad Institute Genome Sequencing Platform"/>
            <person name="Cuomo C."/>
            <person name="Hulbert S."/>
            <person name="Chen X."/>
            <person name="Walker B."/>
            <person name="Young S.K."/>
            <person name="Zeng Q."/>
            <person name="Gargeya S."/>
            <person name="Fitzgerald M."/>
            <person name="Haas B."/>
            <person name="Abouelleil A."/>
            <person name="Alvarado L."/>
            <person name="Arachchi H.M."/>
            <person name="Berlin A.M."/>
            <person name="Chapman S.B."/>
            <person name="Goldberg J."/>
            <person name="Griggs A."/>
            <person name="Gujja S."/>
            <person name="Hansen M."/>
            <person name="Howarth C."/>
            <person name="Imamovic A."/>
            <person name="Larimer J."/>
            <person name="McCowan C."/>
            <person name="Montmayeur A."/>
            <person name="Murphy C."/>
            <person name="Neiman D."/>
            <person name="Pearson M."/>
            <person name="Priest M."/>
            <person name="Roberts A."/>
            <person name="Saif S."/>
            <person name="Shea T."/>
            <person name="Sisk P."/>
            <person name="Sykes S."/>
            <person name="Wortman J."/>
            <person name="Nusbaum C."/>
            <person name="Birren B."/>
        </authorList>
    </citation>
    <scope>NUCLEOTIDE SEQUENCE [LARGE SCALE GENOMIC DNA]</scope>
    <source>
        <strain evidence="3">race PST-78</strain>
    </source>
</reference>
<feature type="region of interest" description="Disordered" evidence="1">
    <location>
        <begin position="114"/>
        <end position="136"/>
    </location>
</feature>
<proteinExistence type="predicted"/>
<evidence type="ECO:0000313" key="3">
    <source>
        <dbReference type="Proteomes" id="UP000054564"/>
    </source>
</evidence>
<comment type="caution">
    <text evidence="2">The sequence shown here is derived from an EMBL/GenBank/DDBJ whole genome shotgun (WGS) entry which is preliminary data.</text>
</comment>
<organism evidence="2 3">
    <name type="scientific">Puccinia striiformis f. sp. tritici PST-78</name>
    <dbReference type="NCBI Taxonomy" id="1165861"/>
    <lineage>
        <taxon>Eukaryota</taxon>
        <taxon>Fungi</taxon>
        <taxon>Dikarya</taxon>
        <taxon>Basidiomycota</taxon>
        <taxon>Pucciniomycotina</taxon>
        <taxon>Pucciniomycetes</taxon>
        <taxon>Pucciniales</taxon>
        <taxon>Pucciniaceae</taxon>
        <taxon>Puccinia</taxon>
    </lineage>
</organism>
<name>A0A0L0VG46_9BASI</name>
<dbReference type="Proteomes" id="UP000054564">
    <property type="component" value="Unassembled WGS sequence"/>
</dbReference>
<protein>
    <submittedName>
        <fullName evidence="2">Uncharacterized protein</fullName>
    </submittedName>
</protein>
<sequence>MFAERLNSPTQADDLIALPGSMDEFTPGYIDQNELTLVNIPWGKFIHALPELIAWTSRSDESPDQVVQAVLAHGRLTRNQTWLSEEMSRLPTAWPSPSNLLLDGQIRELLGRAGQRTHRAGRRTHRAGRRTHQTGSSEQLIHAVMLAVPTAQTSHLDEFLDTHLQELLGRMV</sequence>
<feature type="compositionally biased region" description="Basic residues" evidence="1">
    <location>
        <begin position="115"/>
        <end position="132"/>
    </location>
</feature>
<evidence type="ECO:0000256" key="1">
    <source>
        <dbReference type="SAM" id="MobiDB-lite"/>
    </source>
</evidence>
<evidence type="ECO:0000313" key="2">
    <source>
        <dbReference type="EMBL" id="KNE98272.1"/>
    </source>
</evidence>
<keyword evidence="3" id="KW-1185">Reference proteome</keyword>
<dbReference type="EMBL" id="AJIL01000059">
    <property type="protein sequence ID" value="KNE98272.1"/>
    <property type="molecule type" value="Genomic_DNA"/>
</dbReference>
<accession>A0A0L0VG46</accession>
<gene>
    <name evidence="2" type="ORF">PSTG_08546</name>
</gene>
<dbReference type="AlphaFoldDB" id="A0A0L0VG46"/>